<reference evidence="3 4" key="1">
    <citation type="submission" date="2019-03" db="EMBL/GenBank/DDBJ databases">
        <title>Genomic Encyclopedia of Archaeal and Bacterial Type Strains, Phase II (KMG-II): from individual species to whole genera.</title>
        <authorList>
            <person name="Goeker M."/>
        </authorList>
    </citation>
    <scope>NUCLEOTIDE SEQUENCE [LARGE SCALE GENOMIC DNA]</scope>
    <source>
        <strain evidence="3 4">DSM 28213</strain>
    </source>
</reference>
<feature type="signal peptide" evidence="2">
    <location>
        <begin position="1"/>
        <end position="18"/>
    </location>
</feature>
<keyword evidence="4" id="KW-1185">Reference proteome</keyword>
<evidence type="ECO:0000313" key="3">
    <source>
        <dbReference type="EMBL" id="TDS59632.1"/>
    </source>
</evidence>
<comment type="caution">
    <text evidence="3">The sequence shown here is derived from an EMBL/GenBank/DDBJ whole genome shotgun (WGS) entry which is preliminary data.</text>
</comment>
<name>A0A4R7F2P3_9FLAO</name>
<dbReference type="AlphaFoldDB" id="A0A4R7F2P3"/>
<feature type="coiled-coil region" evidence="1">
    <location>
        <begin position="26"/>
        <end position="64"/>
    </location>
</feature>
<evidence type="ECO:0000313" key="4">
    <source>
        <dbReference type="Proteomes" id="UP000295215"/>
    </source>
</evidence>
<proteinExistence type="predicted"/>
<dbReference type="RefSeq" id="WP_133712404.1">
    <property type="nucleotide sequence ID" value="NZ_SOAG01000010.1"/>
</dbReference>
<accession>A0A4R7F2P3</accession>
<gene>
    <name evidence="3" type="ORF">C8P70_11080</name>
</gene>
<dbReference type="EMBL" id="SOAG01000010">
    <property type="protein sequence ID" value="TDS59632.1"/>
    <property type="molecule type" value="Genomic_DNA"/>
</dbReference>
<evidence type="ECO:0000256" key="2">
    <source>
        <dbReference type="SAM" id="SignalP"/>
    </source>
</evidence>
<dbReference type="Proteomes" id="UP000295215">
    <property type="component" value="Unassembled WGS sequence"/>
</dbReference>
<feature type="chain" id="PRO_5021030608" evidence="2">
    <location>
        <begin position="19"/>
        <end position="102"/>
    </location>
</feature>
<protein>
    <submittedName>
        <fullName evidence="3">Uncharacterized protein</fullName>
    </submittedName>
</protein>
<keyword evidence="2" id="KW-0732">Signal</keyword>
<organism evidence="3 4">
    <name type="scientific">Myroides indicus</name>
    <dbReference type="NCBI Taxonomy" id="1323422"/>
    <lineage>
        <taxon>Bacteria</taxon>
        <taxon>Pseudomonadati</taxon>
        <taxon>Bacteroidota</taxon>
        <taxon>Flavobacteriia</taxon>
        <taxon>Flavobacteriales</taxon>
        <taxon>Flavobacteriaceae</taxon>
        <taxon>Myroides</taxon>
    </lineage>
</organism>
<sequence>MKKISLLFFLILSISSFAQTQQEKELTAEEKKKIIAQKRYEKLKKRSECAKKTLESQKNAFQNDTIDYGKRDQEIMKNIFDRYKSENDSLKKKEERYQSINL</sequence>
<evidence type="ECO:0000256" key="1">
    <source>
        <dbReference type="SAM" id="Coils"/>
    </source>
</evidence>
<keyword evidence="1" id="KW-0175">Coiled coil</keyword>